<reference evidence="4 5" key="1">
    <citation type="submission" date="2023-03" db="EMBL/GenBank/DDBJ databases">
        <title>Draft genome sequence of type strain Streptomyces ferralitis JCM 14344.</title>
        <authorList>
            <person name="Klaysubun C."/>
            <person name="Duangmal K."/>
        </authorList>
    </citation>
    <scope>NUCLEOTIDE SEQUENCE [LARGE SCALE GENOMIC DNA]</scope>
    <source>
        <strain evidence="4 5">JCM 14344</strain>
    </source>
</reference>
<protein>
    <submittedName>
        <fullName evidence="4">PP2C family protein-serine/threonine phosphatase</fullName>
    </submittedName>
</protein>
<keyword evidence="2" id="KW-0812">Transmembrane</keyword>
<proteinExistence type="predicted"/>
<sequence>MWATRGKKSAADATAAPRGVRPPWYIRWLPAMLIVVGVIVDVSTPPQYSSSPLLAAAPAVAAAVLSQGGTVLVGCVAVAVDLILGVTPVGHPLANHPIDVANVAIIAVVAVYLNYVLRSQGRLLVTMSDVAAAAQRAVLPHPPTRLGPLRLAARYEAANAKAQIGGDIYAVQETPYGIRLAIADVRGKGMDAVSAVAVAVGAFRELADTEPVLEELVAHLEDSAVRQAQRCAGDLPLESFITAVVAEIHPADGLVRITNRGHPAPLLLQDGTVRALEPAEPDLPLCMGGLSGERSPAEAVKLEPGNTLLFITDGVTEARDRAGVFYDPVARLTGLRFESPDELVDTLLRDVARHVDGKRQDDIAVLAVTLSPP</sequence>
<evidence type="ECO:0000313" key="4">
    <source>
        <dbReference type="EMBL" id="MDF2256408.1"/>
    </source>
</evidence>
<feature type="transmembrane region" description="Helical" evidence="2">
    <location>
        <begin position="24"/>
        <end position="42"/>
    </location>
</feature>
<dbReference type="RefSeq" id="WP_275812475.1">
    <property type="nucleotide sequence ID" value="NZ_BAAANM010000004.1"/>
</dbReference>
<evidence type="ECO:0000259" key="3">
    <source>
        <dbReference type="SMART" id="SM00331"/>
    </source>
</evidence>
<feature type="domain" description="PPM-type phosphatase" evidence="3">
    <location>
        <begin position="149"/>
        <end position="370"/>
    </location>
</feature>
<evidence type="ECO:0000256" key="2">
    <source>
        <dbReference type="SAM" id="Phobius"/>
    </source>
</evidence>
<dbReference type="SMART" id="SM00331">
    <property type="entry name" value="PP2C_SIG"/>
    <property type="match status" value="1"/>
</dbReference>
<evidence type="ECO:0000256" key="1">
    <source>
        <dbReference type="ARBA" id="ARBA00022801"/>
    </source>
</evidence>
<dbReference type="InterPro" id="IPR036457">
    <property type="entry name" value="PPM-type-like_dom_sf"/>
</dbReference>
<dbReference type="PANTHER" id="PTHR43156">
    <property type="entry name" value="STAGE II SPORULATION PROTEIN E-RELATED"/>
    <property type="match status" value="1"/>
</dbReference>
<keyword evidence="1" id="KW-0378">Hydrolase</keyword>
<evidence type="ECO:0000313" key="5">
    <source>
        <dbReference type="Proteomes" id="UP001220022"/>
    </source>
</evidence>
<dbReference type="InterPro" id="IPR052016">
    <property type="entry name" value="Bact_Sigma-Reg"/>
</dbReference>
<dbReference type="InterPro" id="IPR001932">
    <property type="entry name" value="PPM-type_phosphatase-like_dom"/>
</dbReference>
<name>A0ABT5YY46_9ACTN</name>
<keyword evidence="2" id="KW-0472">Membrane</keyword>
<feature type="transmembrane region" description="Helical" evidence="2">
    <location>
        <begin position="100"/>
        <end position="117"/>
    </location>
</feature>
<keyword evidence="5" id="KW-1185">Reference proteome</keyword>
<comment type="caution">
    <text evidence="4">The sequence shown here is derived from an EMBL/GenBank/DDBJ whole genome shotgun (WGS) entry which is preliminary data.</text>
</comment>
<dbReference type="Proteomes" id="UP001220022">
    <property type="component" value="Unassembled WGS sequence"/>
</dbReference>
<dbReference type="Pfam" id="PF07228">
    <property type="entry name" value="SpoIIE"/>
    <property type="match status" value="1"/>
</dbReference>
<gene>
    <name evidence="4" type="ORF">P2L57_11870</name>
</gene>
<dbReference type="EMBL" id="JARHTQ010000006">
    <property type="protein sequence ID" value="MDF2256408.1"/>
    <property type="molecule type" value="Genomic_DNA"/>
</dbReference>
<dbReference type="Gene3D" id="3.60.40.10">
    <property type="entry name" value="PPM-type phosphatase domain"/>
    <property type="match status" value="1"/>
</dbReference>
<dbReference type="PANTHER" id="PTHR43156:SF2">
    <property type="entry name" value="STAGE II SPORULATION PROTEIN E"/>
    <property type="match status" value="1"/>
</dbReference>
<keyword evidence="2" id="KW-1133">Transmembrane helix</keyword>
<accession>A0ABT5YY46</accession>
<feature type="transmembrane region" description="Helical" evidence="2">
    <location>
        <begin position="54"/>
        <end position="80"/>
    </location>
</feature>
<organism evidence="4 5">
    <name type="scientific">Streptantibioticus ferralitis</name>
    <dbReference type="NCBI Taxonomy" id="236510"/>
    <lineage>
        <taxon>Bacteria</taxon>
        <taxon>Bacillati</taxon>
        <taxon>Actinomycetota</taxon>
        <taxon>Actinomycetes</taxon>
        <taxon>Kitasatosporales</taxon>
        <taxon>Streptomycetaceae</taxon>
        <taxon>Streptantibioticus</taxon>
    </lineage>
</organism>
<dbReference type="SUPFAM" id="SSF81606">
    <property type="entry name" value="PP2C-like"/>
    <property type="match status" value="1"/>
</dbReference>